<dbReference type="OrthoDB" id="666052at2"/>
<evidence type="ECO:0000313" key="2">
    <source>
        <dbReference type="Proteomes" id="UP000031408"/>
    </source>
</evidence>
<comment type="caution">
    <text evidence="1">The sequence shown here is derived from an EMBL/GenBank/DDBJ whole genome shotgun (WGS) entry which is preliminary data.</text>
</comment>
<dbReference type="PROSITE" id="PS51257">
    <property type="entry name" value="PROKAR_LIPOPROTEIN"/>
    <property type="match status" value="1"/>
</dbReference>
<organism evidence="1 2">
    <name type="scientific">Flavihumibacter solisilvae</name>
    <dbReference type="NCBI Taxonomy" id="1349421"/>
    <lineage>
        <taxon>Bacteria</taxon>
        <taxon>Pseudomonadati</taxon>
        <taxon>Bacteroidota</taxon>
        <taxon>Chitinophagia</taxon>
        <taxon>Chitinophagales</taxon>
        <taxon>Chitinophagaceae</taxon>
        <taxon>Flavihumibacter</taxon>
    </lineage>
</organism>
<sequence length="176" mass="19948">MRTSVFAFLLMALFSCRKDDDKPADNSPATSGKWIRGIFDLSSFWTYGGESIIPGSYSTDGLVIHDDGTLEWFTVFFPTDPRQGCNPQKLMYKKGNITFSDNTQRFTMTFTEGRYREFYQDCPGKTNHEEILASTELANMSLSGYWKIESSQGRKLLGIAYASASGPYLYLEEGNW</sequence>
<dbReference type="EMBL" id="JSVC01000033">
    <property type="protein sequence ID" value="KIC92662.1"/>
    <property type="molecule type" value="Genomic_DNA"/>
</dbReference>
<protein>
    <submittedName>
        <fullName evidence="1">Uncharacterized protein</fullName>
    </submittedName>
</protein>
<name>A0A0C1KY85_9BACT</name>
<reference evidence="1 2" key="1">
    <citation type="submission" date="2014-11" db="EMBL/GenBank/DDBJ databases">
        <title>Genome sequence of Flavihumibacter solisilvae 3-3.</title>
        <authorList>
            <person name="Zhou G."/>
            <person name="Li M."/>
            <person name="Wang G."/>
        </authorList>
    </citation>
    <scope>NUCLEOTIDE SEQUENCE [LARGE SCALE GENOMIC DNA]</scope>
    <source>
        <strain evidence="1 2">3-3</strain>
    </source>
</reference>
<dbReference type="RefSeq" id="WP_152616920.1">
    <property type="nucleotide sequence ID" value="NZ_JSVC01000033.1"/>
</dbReference>
<dbReference type="Proteomes" id="UP000031408">
    <property type="component" value="Unassembled WGS sequence"/>
</dbReference>
<evidence type="ECO:0000313" key="1">
    <source>
        <dbReference type="EMBL" id="KIC92662.1"/>
    </source>
</evidence>
<accession>A0A0C1KY85</accession>
<proteinExistence type="predicted"/>
<gene>
    <name evidence="1" type="ORF">OI18_21640</name>
</gene>
<keyword evidence="2" id="KW-1185">Reference proteome</keyword>
<dbReference type="AlphaFoldDB" id="A0A0C1KY85"/>